<feature type="transmembrane region" description="Helical" evidence="1">
    <location>
        <begin position="189"/>
        <end position="214"/>
    </location>
</feature>
<protein>
    <submittedName>
        <fullName evidence="2">Uncharacterized protein</fullName>
    </submittedName>
</protein>
<dbReference type="Proteomes" id="UP000002287">
    <property type="component" value="Chromosome 1"/>
</dbReference>
<feature type="transmembrane region" description="Helical" evidence="1">
    <location>
        <begin position="82"/>
        <end position="104"/>
    </location>
</feature>
<dbReference type="AlphaFoldDB" id="A4JFI6"/>
<dbReference type="HOGENOM" id="CLU_494946_0_0_4"/>
<gene>
    <name evidence="2" type="ordered locus">Bcep1808_2037</name>
</gene>
<keyword evidence="1" id="KW-0812">Transmembrane</keyword>
<keyword evidence="1" id="KW-0472">Membrane</keyword>
<keyword evidence="1" id="KW-1133">Transmembrane helix</keyword>
<dbReference type="KEGG" id="bvi:Bcep1808_2037"/>
<evidence type="ECO:0000256" key="1">
    <source>
        <dbReference type="SAM" id="Phobius"/>
    </source>
</evidence>
<evidence type="ECO:0000313" key="2">
    <source>
        <dbReference type="EMBL" id="ABO55039.1"/>
    </source>
</evidence>
<sequence length="550" mass="59248">MAKPENEALARLRKTRVENDKANLEDAQSSDGWIARLTQGMNDLVDRKERHEISNEEFESEAAGYIASLNRAKQFVNEKFSWARLAVTGWGSGLYWTLLAISIYCMSLPSTVPFHGAIAIVAGFLTIMLVIGGAIGGFAIFIRSLARWDGTMGIRTVFWAGPGLFFVIAAAIAAAIASPWAAMFIPAGWLGSLAFVLWLWCFVTLAPATLSYAISAASAKYAPEAADSALRGPNIQSADVKMRNMRAFGIARSRLHNLAPRALAVVTAIVLLVVGNTVAIRENPWALHKVDAAELQFQNPSQGQAVAQTLKARAQIALDAAQKSGAQVAPSWLQTQATSAPLPGGAVVGWGFGFPTASPTRVSLSPPAYYAGVYRPAGLWVLDFQPAARVERNALISGAWFIPFYSNRSCSALMPDFAARDKEWLRDNTTGSDRYDFSGAAWNSAKPFSDFAAEHATPEGVVECVGDPIAVKAPVPEVLAKSNGVMNPAVSSDLEIMGKGQLANLRALRTLADWSDFGAWRANGVSFGQALNTKLNKIELTHRNWKSDSN</sequence>
<feature type="transmembrane region" description="Helical" evidence="1">
    <location>
        <begin position="116"/>
        <end position="142"/>
    </location>
</feature>
<name>A4JFI6_BURVG</name>
<feature type="transmembrane region" description="Helical" evidence="1">
    <location>
        <begin position="262"/>
        <end position="280"/>
    </location>
</feature>
<reference evidence="3" key="1">
    <citation type="submission" date="2007-03" db="EMBL/GenBank/DDBJ databases">
        <title>Complete sequence of chromosome 1 of Burkholderia vietnamiensis G4.</title>
        <authorList>
            <consortium name="US DOE Joint Genome Institute"/>
            <person name="Copeland A."/>
            <person name="Lucas S."/>
            <person name="Lapidus A."/>
            <person name="Barry K."/>
            <person name="Detter J.C."/>
            <person name="Glavina del Rio T."/>
            <person name="Hammon N."/>
            <person name="Israni S."/>
            <person name="Dalin E."/>
            <person name="Tice H."/>
            <person name="Pitluck S."/>
            <person name="Chain P."/>
            <person name="Malfatti S."/>
            <person name="Shin M."/>
            <person name="Vergez L."/>
            <person name="Schmutz J."/>
            <person name="Larimer F."/>
            <person name="Land M."/>
            <person name="Hauser L."/>
            <person name="Kyrpides N."/>
            <person name="Tiedje J."/>
            <person name="Richardson P."/>
        </authorList>
    </citation>
    <scope>NUCLEOTIDE SEQUENCE [LARGE SCALE GENOMIC DNA]</scope>
    <source>
        <strain evidence="3">G4 / LMG 22486</strain>
    </source>
</reference>
<accession>A4JFI6</accession>
<evidence type="ECO:0000313" key="3">
    <source>
        <dbReference type="Proteomes" id="UP000002287"/>
    </source>
</evidence>
<dbReference type="EMBL" id="CP000614">
    <property type="protein sequence ID" value="ABO55039.1"/>
    <property type="molecule type" value="Genomic_DNA"/>
</dbReference>
<proteinExistence type="predicted"/>
<feature type="transmembrane region" description="Helical" evidence="1">
    <location>
        <begin position="163"/>
        <end position="183"/>
    </location>
</feature>
<organism evidence="2 3">
    <name type="scientific">Burkholderia vietnamiensis (strain G4 / LMG 22486)</name>
    <name type="common">Burkholderia cepacia (strain R1808)</name>
    <dbReference type="NCBI Taxonomy" id="269482"/>
    <lineage>
        <taxon>Bacteria</taxon>
        <taxon>Pseudomonadati</taxon>
        <taxon>Pseudomonadota</taxon>
        <taxon>Betaproteobacteria</taxon>
        <taxon>Burkholderiales</taxon>
        <taxon>Burkholderiaceae</taxon>
        <taxon>Burkholderia</taxon>
        <taxon>Burkholderia cepacia complex</taxon>
    </lineage>
</organism>